<evidence type="ECO:0000256" key="9">
    <source>
        <dbReference type="SAM" id="MobiDB-lite"/>
    </source>
</evidence>
<dbReference type="SUPFAM" id="SSF64484">
    <property type="entry name" value="beta and beta-prime subunits of DNA dependent RNA-polymerase"/>
    <property type="match status" value="2"/>
</dbReference>
<feature type="domain" description="RNA polymerase beta subunit protrusion" evidence="13">
    <location>
        <begin position="83"/>
        <end position="403"/>
    </location>
</feature>
<dbReference type="Gene3D" id="3.90.1800.10">
    <property type="entry name" value="RNA polymerase alpha subunit dimerisation domain"/>
    <property type="match status" value="1"/>
</dbReference>
<dbReference type="InterPro" id="IPR007120">
    <property type="entry name" value="DNA-dir_RNAP_su2_dom"/>
</dbReference>
<evidence type="ECO:0000256" key="5">
    <source>
        <dbReference type="ARBA" id="ARBA00048552"/>
    </source>
</evidence>
<feature type="region of interest" description="Disordered" evidence="9">
    <location>
        <begin position="1288"/>
        <end position="1328"/>
    </location>
</feature>
<dbReference type="GO" id="GO:0000428">
    <property type="term" value="C:DNA-directed RNA polymerase complex"/>
    <property type="evidence" value="ECO:0007669"/>
    <property type="project" value="UniProtKB-KW"/>
</dbReference>
<evidence type="ECO:0000259" key="14">
    <source>
        <dbReference type="Pfam" id="PF04565"/>
    </source>
</evidence>
<name>A0A7S8ED51_9CHLR</name>
<evidence type="ECO:0000313" key="16">
    <source>
        <dbReference type="EMBL" id="QPC84746.1"/>
    </source>
</evidence>
<dbReference type="InterPro" id="IPR010243">
    <property type="entry name" value="RNA_pol_bsu_bac"/>
</dbReference>
<keyword evidence="4 6" id="KW-0804">Transcription</keyword>
<dbReference type="PANTHER" id="PTHR20856">
    <property type="entry name" value="DNA-DIRECTED RNA POLYMERASE I SUBUNIT 2"/>
    <property type="match status" value="1"/>
</dbReference>
<evidence type="ECO:0000256" key="1">
    <source>
        <dbReference type="ARBA" id="ARBA00022478"/>
    </source>
</evidence>
<dbReference type="Gene3D" id="3.90.1100.10">
    <property type="match status" value="2"/>
</dbReference>
<dbReference type="InterPro" id="IPR007644">
    <property type="entry name" value="RNA_pol_bsu_protrusion"/>
</dbReference>
<dbReference type="Pfam" id="PF04561">
    <property type="entry name" value="RNA_pol_Rpb2_2"/>
    <property type="match status" value="1"/>
</dbReference>
<dbReference type="Proteomes" id="UP000594468">
    <property type="component" value="Chromosome"/>
</dbReference>
<dbReference type="InterPro" id="IPR019462">
    <property type="entry name" value="DNA-dir_RNA_pol_bsu_external_1"/>
</dbReference>
<evidence type="ECO:0000259" key="15">
    <source>
        <dbReference type="Pfam" id="PF10385"/>
    </source>
</evidence>
<dbReference type="Pfam" id="PF10385">
    <property type="entry name" value="RNA_pol_Rpb2_45"/>
    <property type="match status" value="1"/>
</dbReference>
<feature type="domain" description="RNA polymerase Rpb2" evidence="11">
    <location>
        <begin position="1202"/>
        <end position="1276"/>
    </location>
</feature>
<dbReference type="InterPro" id="IPR007121">
    <property type="entry name" value="RNA_pol_bsu_CS"/>
</dbReference>
<dbReference type="GO" id="GO:0003899">
    <property type="term" value="F:DNA-directed RNA polymerase activity"/>
    <property type="evidence" value="ECO:0007669"/>
    <property type="project" value="UniProtKB-UniRule"/>
</dbReference>
<dbReference type="InterPro" id="IPR007641">
    <property type="entry name" value="RNA_pol_Rpb2_7"/>
</dbReference>
<reference evidence="16 17" key="1">
    <citation type="submission" date="2020-02" db="EMBL/GenBank/DDBJ databases">
        <authorList>
            <person name="Zheng R.K."/>
            <person name="Sun C.M."/>
        </authorList>
    </citation>
    <scope>NUCLEOTIDE SEQUENCE [LARGE SCALE GENOMIC DNA]</scope>
    <source>
        <strain evidence="17">rifampicinis</strain>
    </source>
</reference>
<dbReference type="CDD" id="cd00653">
    <property type="entry name" value="RNA_pol_B_RPB2"/>
    <property type="match status" value="1"/>
</dbReference>
<dbReference type="Pfam" id="PF04565">
    <property type="entry name" value="RNA_pol_Rpb2_3"/>
    <property type="match status" value="1"/>
</dbReference>
<evidence type="ECO:0000256" key="7">
    <source>
        <dbReference type="RuleBase" id="RU000434"/>
    </source>
</evidence>
<dbReference type="Gene3D" id="2.40.50.100">
    <property type="match status" value="1"/>
</dbReference>
<dbReference type="InterPro" id="IPR037034">
    <property type="entry name" value="RNA_pol_Rpb2_2_sf"/>
</dbReference>
<evidence type="ECO:0000259" key="10">
    <source>
        <dbReference type="Pfam" id="PF00562"/>
    </source>
</evidence>
<dbReference type="GO" id="GO:0006351">
    <property type="term" value="P:DNA-templated transcription"/>
    <property type="evidence" value="ECO:0007669"/>
    <property type="project" value="UniProtKB-UniRule"/>
</dbReference>
<dbReference type="InterPro" id="IPR014724">
    <property type="entry name" value="RNA_pol_RPB2_OB-fold"/>
</dbReference>
<gene>
    <name evidence="6" type="primary">rpoB</name>
    <name evidence="16" type="ORF">G4Y79_10310</name>
</gene>
<dbReference type="InterPro" id="IPR015712">
    <property type="entry name" value="DNA-dir_RNA_pol_su2"/>
</dbReference>
<comment type="catalytic activity">
    <reaction evidence="5 6 8">
        <text>RNA(n) + a ribonucleoside 5'-triphosphate = RNA(n+1) + diphosphate</text>
        <dbReference type="Rhea" id="RHEA:21248"/>
        <dbReference type="Rhea" id="RHEA-COMP:14527"/>
        <dbReference type="Rhea" id="RHEA-COMP:17342"/>
        <dbReference type="ChEBI" id="CHEBI:33019"/>
        <dbReference type="ChEBI" id="CHEBI:61557"/>
        <dbReference type="ChEBI" id="CHEBI:140395"/>
        <dbReference type="EC" id="2.7.7.6"/>
    </reaction>
</comment>
<feature type="domain" description="RNA polymerase Rpb2" evidence="12">
    <location>
        <begin position="145"/>
        <end position="359"/>
    </location>
</feature>
<sequence>MNKYYNVKNYARVPDTEQLPSLIEIQSSAFEWFIREGLLELFDEINPIESFNGNLKLYFPGKIPEAEQFGLKYWFEEPKYSQELCIERDMSYAAPLYVRVALVNREAGDEVVTQDIFLGDFPLMTDKGTFIINGSERVVVSQLIRSPGVYFDADEDRATGRLLSNAKLIPDRGAWMEFETKKNDYLTIKFNRKRTLPVTVLLRALAAVDDGLPEAMSPIKTGETDEILALFKDVDDDENHPHIESSIKNEPMWDLKKNQTVAEAALIEFYRKMRPGDPPTLDNAREYLISQLFDQRRYDLERVGRYKLNQRLGLDSTIPRSVRTVSKADIVAVVRRMIEINTGKASRDDIDHLGNRRVKTVGELIMNKLRVGLRRMERVVKERMSIREIDNMTPVSLVNIRPIVASVREFFGSSQLSQFMEQTNPLAELTHKRTLSALGPGGLRRERAGFDVRDVHHSHYGRICPIETPEGPNIGLIGRLASYARVNEYGFIETPYRKVVKFLAVDDAELLGRRVRDDVEDSNDKVIVAEDTVITEKEVQALKKANIERVPVVPFVVHDIEYLNADDEDHYIIAQANSLLNEDGEFISNRVSCRYRQGFRVVPVQQVDYIDIAPRQIVGISAALIPFLEHDDANRALMGSNMQRQAVPLLQPDVPIVSTGMEDKAAIDSGQVLLAEESGEVISVQGDRIIIRQDNGEERRYQLRKYNRSNQSTCIDQRPIVMKGTRVEKGDVLADSSSTYMGNLALGHDVLAAFICWDGGNYEDALLISEDMLRKDKFTSIHIEKHEVEARDTKLGPEEITYDIPNVGEDALKDLDEFGIVRVGAEVGPHDILVGKITPKGEKELSPEEKLLRAIFGEQAREVKDSSLRLPHGDSGKVVDVKTFTREEHPDLSAGVEKMVRVSIAQRRKLTVGDKMAGRHGNKGVISRVVKIEDMPYLEDGTAVEIILNPTGVPGRMNIGQVLELHLGWAADRLGFRAVTPVFDGADEPEIQADLGRAWMIDEAWRVITERAWEWINEYYDSEELQDDDEVRRYYIHAWLGENELYDPDALMQSQVYARRAVVTEWLREKGYDPENVLIFDNSTRVLVDREVVDQNAIDVSLRLWIEAYAPEPIDVPADADQRQLFDFANKVMFETGQPVPQYGKHKLYDGRSGELFDNHVAVGYVHMLKLAHLVEDKAHARSTGPYSLVTQQPLGGKAQFGGQRFGEMEVWALEAYGAAYTLQEMLTVKSDDVQGRVKTYESIVKGEPIEEPGIPTSFRVLVKELQSLGLAVEAITTSGDVIRFGKDEEQANKRSGENGLMGLARGASQSPEQRAAEAQNAELETGD</sequence>
<organism evidence="16 17">
    <name type="scientific">Phototrophicus methaneseepsis</name>
    <dbReference type="NCBI Taxonomy" id="2710758"/>
    <lineage>
        <taxon>Bacteria</taxon>
        <taxon>Bacillati</taxon>
        <taxon>Chloroflexota</taxon>
        <taxon>Candidatus Thermofontia</taxon>
        <taxon>Phototrophicales</taxon>
        <taxon>Phototrophicaceae</taxon>
        <taxon>Phototrophicus</taxon>
    </lineage>
</organism>
<dbReference type="InterPro" id="IPR042107">
    <property type="entry name" value="DNA-dir_RNA_pol_bsu_ext_1_sf"/>
</dbReference>
<dbReference type="RefSeq" id="WP_195172809.1">
    <property type="nucleotide sequence ID" value="NZ_CP062983.1"/>
</dbReference>
<accession>A0A7S8ED51</accession>
<feature type="domain" description="DNA-directed RNA polymerase beta subunit external 1" evidence="15">
    <location>
        <begin position="556"/>
        <end position="613"/>
    </location>
</feature>
<dbReference type="Pfam" id="PF04563">
    <property type="entry name" value="RNA_pol_Rpb2_1"/>
    <property type="match status" value="1"/>
</dbReference>
<dbReference type="Pfam" id="PF04560">
    <property type="entry name" value="RNA_pol_Rpb2_7"/>
    <property type="match status" value="1"/>
</dbReference>
<dbReference type="Gene3D" id="2.40.50.150">
    <property type="match status" value="1"/>
</dbReference>
<dbReference type="InterPro" id="IPR007645">
    <property type="entry name" value="RNA_pol_Rpb2_3"/>
</dbReference>
<evidence type="ECO:0000259" key="12">
    <source>
        <dbReference type="Pfam" id="PF04561"/>
    </source>
</evidence>
<protein>
    <recommendedName>
        <fullName evidence="6 8">DNA-directed RNA polymerase subunit beta</fullName>
        <shortName evidence="6">RNAP subunit beta</shortName>
        <ecNumber evidence="6 8">2.7.7.6</ecNumber>
    </recommendedName>
    <alternativeName>
        <fullName evidence="6">RNA polymerase subunit beta</fullName>
    </alternativeName>
    <alternativeName>
        <fullName evidence="6">Transcriptase subunit beta</fullName>
    </alternativeName>
</protein>
<dbReference type="PROSITE" id="PS01166">
    <property type="entry name" value="RNA_POL_BETA"/>
    <property type="match status" value="1"/>
</dbReference>
<evidence type="ECO:0000259" key="13">
    <source>
        <dbReference type="Pfam" id="PF04563"/>
    </source>
</evidence>
<proteinExistence type="inferred from homology"/>
<dbReference type="KEGG" id="pmet:G4Y79_10310"/>
<evidence type="ECO:0000313" key="17">
    <source>
        <dbReference type="Proteomes" id="UP000594468"/>
    </source>
</evidence>
<dbReference type="NCBIfam" id="NF001616">
    <property type="entry name" value="PRK00405.1"/>
    <property type="match status" value="1"/>
</dbReference>
<dbReference type="GO" id="GO:0032549">
    <property type="term" value="F:ribonucleoside binding"/>
    <property type="evidence" value="ECO:0007669"/>
    <property type="project" value="InterPro"/>
</dbReference>
<dbReference type="EC" id="2.7.7.6" evidence="6 8"/>
<comment type="function">
    <text evidence="6 8">DNA-dependent RNA polymerase catalyzes the transcription of DNA into RNA using the four ribonucleoside triphosphates as substrates.</text>
</comment>
<dbReference type="InterPro" id="IPR007642">
    <property type="entry name" value="RNA_pol_Rpb2_2"/>
</dbReference>
<dbReference type="FunFam" id="3.90.1800.10:FF:000001">
    <property type="entry name" value="DNA-directed RNA polymerase subunit beta"/>
    <property type="match status" value="1"/>
</dbReference>
<dbReference type="GO" id="GO:0003677">
    <property type="term" value="F:DNA binding"/>
    <property type="evidence" value="ECO:0007669"/>
    <property type="project" value="UniProtKB-UniRule"/>
</dbReference>
<feature type="compositionally biased region" description="Basic and acidic residues" evidence="9">
    <location>
        <begin position="1288"/>
        <end position="1297"/>
    </location>
</feature>
<dbReference type="Gene3D" id="2.40.270.10">
    <property type="entry name" value="DNA-directed RNA polymerase, subunit 2, domain 6"/>
    <property type="match status" value="2"/>
</dbReference>
<keyword evidence="2 6" id="KW-0808">Transferase</keyword>
<dbReference type="Pfam" id="PF00562">
    <property type="entry name" value="RNA_pol_Rpb2_6"/>
    <property type="match status" value="2"/>
</dbReference>
<keyword evidence="3 6" id="KW-0548">Nucleotidyltransferase</keyword>
<comment type="subunit">
    <text evidence="6 8">The RNAP catalytic core consists of 2 alpha, 1 beta, 1 beta' and 1 omega subunit. When a sigma factor is associated with the core the holoenzyme is formed, which can initiate transcription.</text>
</comment>
<evidence type="ECO:0000256" key="4">
    <source>
        <dbReference type="ARBA" id="ARBA00023163"/>
    </source>
</evidence>
<dbReference type="InterPro" id="IPR037033">
    <property type="entry name" value="DNA-dir_RNAP_su2_hyb_sf"/>
</dbReference>
<keyword evidence="1 6" id="KW-0240">DNA-directed RNA polymerase</keyword>
<dbReference type="Gene3D" id="3.90.1110.10">
    <property type="entry name" value="RNA polymerase Rpb2, domain 2"/>
    <property type="match status" value="1"/>
</dbReference>
<feature type="domain" description="RNA polymerase Rpb2" evidence="14">
    <location>
        <begin position="418"/>
        <end position="486"/>
    </location>
</feature>
<dbReference type="EMBL" id="CP062983">
    <property type="protein sequence ID" value="QPC84746.1"/>
    <property type="molecule type" value="Genomic_DNA"/>
</dbReference>
<evidence type="ECO:0000256" key="6">
    <source>
        <dbReference type="HAMAP-Rule" id="MF_01321"/>
    </source>
</evidence>
<feature type="domain" description="DNA-directed RNA polymerase subunit 2 hybrid-binding" evidence="10">
    <location>
        <begin position="675"/>
        <end position="997"/>
    </location>
</feature>
<evidence type="ECO:0000259" key="11">
    <source>
        <dbReference type="Pfam" id="PF04560"/>
    </source>
</evidence>
<dbReference type="Gene3D" id="2.30.150.10">
    <property type="entry name" value="DNA-directed RNA polymerase, beta subunit, external 1 domain"/>
    <property type="match status" value="2"/>
</dbReference>
<keyword evidence="17" id="KW-1185">Reference proteome</keyword>
<dbReference type="HAMAP" id="MF_01321">
    <property type="entry name" value="RNApol_bact_RpoB"/>
    <property type="match status" value="1"/>
</dbReference>
<evidence type="ECO:0000256" key="3">
    <source>
        <dbReference type="ARBA" id="ARBA00022695"/>
    </source>
</evidence>
<feature type="domain" description="DNA-directed RNA polymerase subunit 2 hybrid-binding" evidence="10">
    <location>
        <begin position="1140"/>
        <end position="1200"/>
    </location>
</feature>
<comment type="similarity">
    <text evidence="6 7">Belongs to the RNA polymerase beta chain family.</text>
</comment>
<evidence type="ECO:0000256" key="2">
    <source>
        <dbReference type="ARBA" id="ARBA00022679"/>
    </source>
</evidence>
<evidence type="ECO:0000256" key="8">
    <source>
        <dbReference type="RuleBase" id="RU363031"/>
    </source>
</evidence>